<dbReference type="InterPro" id="IPR017871">
    <property type="entry name" value="ABC_transporter-like_CS"/>
</dbReference>
<organism evidence="5 6">
    <name type="scientific">Salinisphaera dokdonensis CL-ES53</name>
    <dbReference type="NCBI Taxonomy" id="1304272"/>
    <lineage>
        <taxon>Bacteria</taxon>
        <taxon>Pseudomonadati</taxon>
        <taxon>Pseudomonadota</taxon>
        <taxon>Gammaproteobacteria</taxon>
        <taxon>Salinisphaerales</taxon>
        <taxon>Salinisphaeraceae</taxon>
        <taxon>Salinisphaera</taxon>
    </lineage>
</organism>
<dbReference type="InterPro" id="IPR003593">
    <property type="entry name" value="AAA+_ATPase"/>
</dbReference>
<dbReference type="RefSeq" id="WP_353111011.1">
    <property type="nucleotide sequence ID" value="NZ_APND01000003.1"/>
</dbReference>
<gene>
    <name evidence="5" type="ORF">SADO_09599</name>
</gene>
<proteinExistence type="predicted"/>
<dbReference type="InterPro" id="IPR003439">
    <property type="entry name" value="ABC_transporter-like_ATP-bd"/>
</dbReference>
<evidence type="ECO:0000259" key="4">
    <source>
        <dbReference type="PROSITE" id="PS50893"/>
    </source>
</evidence>
<dbReference type="PROSITE" id="PS00211">
    <property type="entry name" value="ABC_TRANSPORTER_1"/>
    <property type="match status" value="1"/>
</dbReference>
<keyword evidence="2" id="KW-0547">Nucleotide-binding</keyword>
<dbReference type="InterPro" id="IPR027417">
    <property type="entry name" value="P-loop_NTPase"/>
</dbReference>
<name>A0ABV2B0T0_9GAMM</name>
<protein>
    <submittedName>
        <fullName evidence="5">ABC transporter, ATP-binding protein YrbF</fullName>
    </submittedName>
</protein>
<keyword evidence="6" id="KW-1185">Reference proteome</keyword>
<dbReference type="SUPFAM" id="SSF52540">
    <property type="entry name" value="P-loop containing nucleoside triphosphate hydrolases"/>
    <property type="match status" value="1"/>
</dbReference>
<evidence type="ECO:0000256" key="2">
    <source>
        <dbReference type="ARBA" id="ARBA00022741"/>
    </source>
</evidence>
<dbReference type="GO" id="GO:0005524">
    <property type="term" value="F:ATP binding"/>
    <property type="evidence" value="ECO:0007669"/>
    <property type="project" value="UniProtKB-KW"/>
</dbReference>
<keyword evidence="1" id="KW-0813">Transport</keyword>
<dbReference type="Proteomes" id="UP001460888">
    <property type="component" value="Unassembled WGS sequence"/>
</dbReference>
<accession>A0ABV2B0T0</accession>
<evidence type="ECO:0000256" key="3">
    <source>
        <dbReference type="ARBA" id="ARBA00022840"/>
    </source>
</evidence>
<dbReference type="CDD" id="cd03261">
    <property type="entry name" value="ABC_Org_Solvent_Resistant"/>
    <property type="match status" value="1"/>
</dbReference>
<dbReference type="Pfam" id="PF00005">
    <property type="entry name" value="ABC_tran"/>
    <property type="match status" value="1"/>
</dbReference>
<dbReference type="PANTHER" id="PTHR43023:SF6">
    <property type="entry name" value="INTERMEMBRANE PHOSPHOLIPID TRANSPORT SYSTEM ATP-BINDING PROTEIN MLAF"/>
    <property type="match status" value="1"/>
</dbReference>
<evidence type="ECO:0000313" key="5">
    <source>
        <dbReference type="EMBL" id="MES1929500.1"/>
    </source>
</evidence>
<evidence type="ECO:0000256" key="1">
    <source>
        <dbReference type="ARBA" id="ARBA00022448"/>
    </source>
</evidence>
<reference evidence="5 6" key="1">
    <citation type="submission" date="2013-03" db="EMBL/GenBank/DDBJ databases">
        <title>Salinisphaera dokdonensis CL-ES53 Genome Sequencing.</title>
        <authorList>
            <person name="Li C."/>
            <person name="Lai Q."/>
            <person name="Shao Z."/>
        </authorList>
    </citation>
    <scope>NUCLEOTIDE SEQUENCE [LARGE SCALE GENOMIC DNA]</scope>
    <source>
        <strain evidence="5 6">CL-ES53</strain>
    </source>
</reference>
<sequence>MTPDPETLNQRPQAPDNLVEVRGVHFTLGERVIYKAVDLDIARGRITAIMGPSGTGKTTLLRLISGQWRPGKGTVHFDGAHVAKLSQNDLFEQRKRMGMLFQSGALLTDLSVFDNVAFPLREHTKLPEPLIRDIVLMKLEAVGLRGARALYPAQLSGGMARRVALARAIALDPEMIMYDEPFAGQDPISMGVLLRLIRRLNDVLGLTSIVVSHDVKETLGIADYVYVISDGEVIDHGTPEQIRDSSSKWVQQFIHAEADGPVPFHYQGAPYADDLLNGSRR</sequence>
<dbReference type="SMART" id="SM00382">
    <property type="entry name" value="AAA"/>
    <property type="match status" value="1"/>
</dbReference>
<feature type="domain" description="ABC transporter" evidence="4">
    <location>
        <begin position="19"/>
        <end position="255"/>
    </location>
</feature>
<dbReference type="Gene3D" id="3.40.50.300">
    <property type="entry name" value="P-loop containing nucleotide triphosphate hydrolases"/>
    <property type="match status" value="1"/>
</dbReference>
<comment type="caution">
    <text evidence="5">The sequence shown here is derived from an EMBL/GenBank/DDBJ whole genome shotgun (WGS) entry which is preliminary data.</text>
</comment>
<keyword evidence="3 5" id="KW-0067">ATP-binding</keyword>
<dbReference type="PANTHER" id="PTHR43023">
    <property type="entry name" value="PROTEIN TRIGALACTOSYLDIACYLGLYCEROL 3, CHLOROPLASTIC"/>
    <property type="match status" value="1"/>
</dbReference>
<dbReference type="EMBL" id="APND01000003">
    <property type="protein sequence ID" value="MES1929500.1"/>
    <property type="molecule type" value="Genomic_DNA"/>
</dbReference>
<evidence type="ECO:0000313" key="6">
    <source>
        <dbReference type="Proteomes" id="UP001460888"/>
    </source>
</evidence>
<dbReference type="PROSITE" id="PS50893">
    <property type="entry name" value="ABC_TRANSPORTER_2"/>
    <property type="match status" value="1"/>
</dbReference>